<dbReference type="InterPro" id="IPR021307">
    <property type="entry name" value="DUF2884"/>
</dbReference>
<organism evidence="2 3">
    <name type="scientific">Vulcaniibacterium thermophilum</name>
    <dbReference type="NCBI Taxonomy" id="1169913"/>
    <lineage>
        <taxon>Bacteria</taxon>
        <taxon>Pseudomonadati</taxon>
        <taxon>Pseudomonadota</taxon>
        <taxon>Gammaproteobacteria</taxon>
        <taxon>Lysobacterales</taxon>
        <taxon>Lysobacteraceae</taxon>
        <taxon>Vulcaniibacterium</taxon>
    </lineage>
</organism>
<gene>
    <name evidence="2" type="ORF">GCM10007167_16030</name>
</gene>
<evidence type="ECO:0000256" key="1">
    <source>
        <dbReference type="SAM" id="SignalP"/>
    </source>
</evidence>
<keyword evidence="1" id="KW-0732">Signal</keyword>
<dbReference type="Pfam" id="PF11101">
    <property type="entry name" value="DUF2884"/>
    <property type="match status" value="1"/>
</dbReference>
<name>A0A918Z2S0_9GAMM</name>
<dbReference type="RefSeq" id="WP_146472173.1">
    <property type="nucleotide sequence ID" value="NZ_BNCF01000007.1"/>
</dbReference>
<sequence length="201" mass="21381">MFPRAALPSLLLVVALPLLGACAPDRDPGPQVREDVHGPIQDGIREAVREARRGIARENITISHDGHPKAEITSKGDLLIDGRAVALTPEQRALLLEYRGHIAAVAEMGMEIGTQGADVAATAVGEALKGVFAGKSGEEIERTVEAEAAKIKRSAARLCDRLPAMMAAQQKAAAAIPAFRPYATMSQDDIDDCRRDTAREG</sequence>
<proteinExistence type="predicted"/>
<evidence type="ECO:0000313" key="2">
    <source>
        <dbReference type="EMBL" id="GHE34591.1"/>
    </source>
</evidence>
<comment type="caution">
    <text evidence="2">The sequence shown here is derived from an EMBL/GenBank/DDBJ whole genome shotgun (WGS) entry which is preliminary data.</text>
</comment>
<dbReference type="AlphaFoldDB" id="A0A918Z2S0"/>
<reference evidence="2" key="1">
    <citation type="journal article" date="2014" name="Int. J. Syst. Evol. Microbiol.">
        <title>Complete genome sequence of Corynebacterium casei LMG S-19264T (=DSM 44701T), isolated from a smear-ripened cheese.</title>
        <authorList>
            <consortium name="US DOE Joint Genome Institute (JGI-PGF)"/>
            <person name="Walter F."/>
            <person name="Albersmeier A."/>
            <person name="Kalinowski J."/>
            <person name="Ruckert C."/>
        </authorList>
    </citation>
    <scope>NUCLEOTIDE SEQUENCE</scope>
    <source>
        <strain evidence="2">KCTC 32020</strain>
    </source>
</reference>
<evidence type="ECO:0008006" key="4">
    <source>
        <dbReference type="Google" id="ProtNLM"/>
    </source>
</evidence>
<keyword evidence="3" id="KW-1185">Reference proteome</keyword>
<dbReference type="PROSITE" id="PS51257">
    <property type="entry name" value="PROKAR_LIPOPROTEIN"/>
    <property type="match status" value="1"/>
</dbReference>
<accession>A0A918Z2S0</accession>
<protein>
    <recommendedName>
        <fullName evidence="4">DUF2884 family protein</fullName>
    </recommendedName>
</protein>
<reference evidence="2" key="2">
    <citation type="submission" date="2020-09" db="EMBL/GenBank/DDBJ databases">
        <authorList>
            <person name="Sun Q."/>
            <person name="Kim S."/>
        </authorList>
    </citation>
    <scope>NUCLEOTIDE SEQUENCE</scope>
    <source>
        <strain evidence="2">KCTC 32020</strain>
    </source>
</reference>
<feature type="chain" id="PRO_5037448831" description="DUF2884 family protein" evidence="1">
    <location>
        <begin position="21"/>
        <end position="201"/>
    </location>
</feature>
<dbReference type="OrthoDB" id="6057407at2"/>
<dbReference type="Proteomes" id="UP000636453">
    <property type="component" value="Unassembled WGS sequence"/>
</dbReference>
<feature type="signal peptide" evidence="1">
    <location>
        <begin position="1"/>
        <end position="20"/>
    </location>
</feature>
<dbReference type="EMBL" id="BNCF01000007">
    <property type="protein sequence ID" value="GHE34591.1"/>
    <property type="molecule type" value="Genomic_DNA"/>
</dbReference>
<evidence type="ECO:0000313" key="3">
    <source>
        <dbReference type="Proteomes" id="UP000636453"/>
    </source>
</evidence>